<evidence type="ECO:0000313" key="4">
    <source>
        <dbReference type="Proteomes" id="UP000813462"/>
    </source>
</evidence>
<evidence type="ECO:0000256" key="2">
    <source>
        <dbReference type="PROSITE-ProRule" id="PRU00708"/>
    </source>
</evidence>
<protein>
    <recommendedName>
        <fullName evidence="5">Pentatricopeptide repeat-containing protein</fullName>
    </recommendedName>
</protein>
<evidence type="ECO:0000256" key="1">
    <source>
        <dbReference type="ARBA" id="ARBA00022737"/>
    </source>
</evidence>
<name>A0A978UTM3_ZIZJJ</name>
<accession>A0A978UTM3</accession>
<keyword evidence="1" id="KW-0677">Repeat</keyword>
<dbReference type="PANTHER" id="PTHR47926:SF347">
    <property type="entry name" value="PENTATRICOPEPTIDE REPEAT-CONTAINING PROTEIN"/>
    <property type="match status" value="1"/>
</dbReference>
<dbReference type="Gene3D" id="1.25.40.10">
    <property type="entry name" value="Tetratricopeptide repeat domain"/>
    <property type="match status" value="3"/>
</dbReference>
<feature type="repeat" description="PPR" evidence="2">
    <location>
        <begin position="239"/>
        <end position="273"/>
    </location>
</feature>
<dbReference type="InterPro" id="IPR011990">
    <property type="entry name" value="TPR-like_helical_dom_sf"/>
</dbReference>
<dbReference type="Pfam" id="PF13041">
    <property type="entry name" value="PPR_2"/>
    <property type="match status" value="2"/>
</dbReference>
<organism evidence="3 4">
    <name type="scientific">Ziziphus jujuba var. spinosa</name>
    <dbReference type="NCBI Taxonomy" id="714518"/>
    <lineage>
        <taxon>Eukaryota</taxon>
        <taxon>Viridiplantae</taxon>
        <taxon>Streptophyta</taxon>
        <taxon>Embryophyta</taxon>
        <taxon>Tracheophyta</taxon>
        <taxon>Spermatophyta</taxon>
        <taxon>Magnoliopsida</taxon>
        <taxon>eudicotyledons</taxon>
        <taxon>Gunneridae</taxon>
        <taxon>Pentapetalae</taxon>
        <taxon>rosids</taxon>
        <taxon>fabids</taxon>
        <taxon>Rosales</taxon>
        <taxon>Rhamnaceae</taxon>
        <taxon>Paliureae</taxon>
        <taxon>Ziziphus</taxon>
    </lineage>
</organism>
<evidence type="ECO:0000313" key="3">
    <source>
        <dbReference type="EMBL" id="KAH7518223.1"/>
    </source>
</evidence>
<dbReference type="AlphaFoldDB" id="A0A978UTM3"/>
<evidence type="ECO:0008006" key="5">
    <source>
        <dbReference type="Google" id="ProtNLM"/>
    </source>
</evidence>
<dbReference type="Pfam" id="PF01535">
    <property type="entry name" value="PPR"/>
    <property type="match status" value="2"/>
</dbReference>
<dbReference type="EMBL" id="JAEACU010000009">
    <property type="protein sequence ID" value="KAH7518223.1"/>
    <property type="molecule type" value="Genomic_DNA"/>
</dbReference>
<dbReference type="GO" id="GO:0009451">
    <property type="term" value="P:RNA modification"/>
    <property type="evidence" value="ECO:0007669"/>
    <property type="project" value="InterPro"/>
</dbReference>
<dbReference type="PROSITE" id="PS51375">
    <property type="entry name" value="PPR"/>
    <property type="match status" value="2"/>
</dbReference>
<dbReference type="InterPro" id="IPR002885">
    <property type="entry name" value="PPR_rpt"/>
</dbReference>
<dbReference type="FunFam" id="1.25.40.10:FF:002299">
    <property type="entry name" value="Putative pentatricopeptide repeat-containing protein isoform A"/>
    <property type="match status" value="1"/>
</dbReference>
<dbReference type="FunFam" id="1.25.40.10:FF:000381">
    <property type="entry name" value="Pentatricopeptide repeat-containing protein"/>
    <property type="match status" value="1"/>
</dbReference>
<dbReference type="Proteomes" id="UP000813462">
    <property type="component" value="Unassembled WGS sequence"/>
</dbReference>
<reference evidence="3" key="1">
    <citation type="journal article" date="2021" name="Front. Plant Sci.">
        <title>Chromosome-Scale Genome Assembly for Chinese Sour Jujube and Insights Into Its Genome Evolution and Domestication Signature.</title>
        <authorList>
            <person name="Shen L.-Y."/>
            <person name="Luo H."/>
            <person name="Wang X.-L."/>
            <person name="Wang X.-M."/>
            <person name="Qiu X.-J."/>
            <person name="Liu H."/>
            <person name="Zhou S.-S."/>
            <person name="Jia K.-H."/>
            <person name="Nie S."/>
            <person name="Bao Y.-T."/>
            <person name="Zhang R.-G."/>
            <person name="Yun Q.-Z."/>
            <person name="Chai Y.-H."/>
            <person name="Lu J.-Y."/>
            <person name="Li Y."/>
            <person name="Zhao S.-W."/>
            <person name="Mao J.-F."/>
            <person name="Jia S.-G."/>
            <person name="Mao Y.-M."/>
        </authorList>
    </citation>
    <scope>NUCLEOTIDE SEQUENCE</scope>
    <source>
        <strain evidence="3">AT0</strain>
        <tissue evidence="3">Leaf</tissue>
    </source>
</reference>
<dbReference type="NCBIfam" id="TIGR00756">
    <property type="entry name" value="PPR"/>
    <property type="match status" value="2"/>
</dbReference>
<sequence>MASSLPSVAVNGTLKLDSDFRKQPSSFLPTDKSSNVSYQRSYVATHLDGTSEPKSLDFREALCMMKENSTVESTYYVSLLQECIDKNSAAEAQMVHAHIIKTGSHGDLFVSTFLVNVYVKCGTMENARKVFDNLPSRNVVAWTTLMTGYVHNLKPELAIQVFLEMLKAGTYPTNYTLGIALNACTSLHSIKVGEQIHAYIIKYRIDFDTSIGNSLCTLYAKCRDLESSVKAFMKIREKNVISWTGIISACGDNGEAARGLQFFTEMLSEDVEPNEFTLTSVLSLCCVMLTLGVGTQVKEAQTLFEGMETVSLITWNAMIAGYAQMMDLEGNDLSAYQMMSSLRCIAKHPAISLIESSTTLNELKQIHTQLLVNSLLNDNHLLGQFVASIALHNPNNLYYSNHVLSQCPNPTLFTFNSMIRAYSKSSTPHKSFHFFKRILRSDDNLSPDNYTFNFLVRTCAQLSARETGPSVHCAVVKHGFENDPHIQSGLIFMYAELGWLSSCHQVFDPLKPGPSKELQETVKTLPAFPLCP</sequence>
<dbReference type="GO" id="GO:0003723">
    <property type="term" value="F:RNA binding"/>
    <property type="evidence" value="ECO:0007669"/>
    <property type="project" value="InterPro"/>
</dbReference>
<proteinExistence type="predicted"/>
<comment type="caution">
    <text evidence="3">The sequence shown here is derived from an EMBL/GenBank/DDBJ whole genome shotgun (WGS) entry which is preliminary data.</text>
</comment>
<dbReference type="InterPro" id="IPR046960">
    <property type="entry name" value="PPR_At4g14850-like_plant"/>
</dbReference>
<feature type="repeat" description="PPR" evidence="2">
    <location>
        <begin position="138"/>
        <end position="172"/>
    </location>
</feature>
<gene>
    <name evidence="3" type="ORF">FEM48_Zijuj09G0148700</name>
</gene>
<dbReference type="PANTHER" id="PTHR47926">
    <property type="entry name" value="PENTATRICOPEPTIDE REPEAT-CONTAINING PROTEIN"/>
    <property type="match status" value="1"/>
</dbReference>
<dbReference type="FunFam" id="1.25.40.10:FF:000227">
    <property type="entry name" value="Pentatricopeptide repeat-containing protein At3g13880"/>
    <property type="match status" value="1"/>
</dbReference>